<protein>
    <submittedName>
        <fullName evidence="4">Abhydrolase domain-containing protein</fullName>
    </submittedName>
</protein>
<dbReference type="AlphaFoldDB" id="C9SSH2"/>
<keyword evidence="2" id="KW-1133">Transmembrane helix</keyword>
<evidence type="ECO:0000313" key="5">
    <source>
        <dbReference type="Proteomes" id="UP000008698"/>
    </source>
</evidence>
<organism evidence="5">
    <name type="scientific">Verticillium alfalfae (strain VaMs.102 / ATCC MYA-4576 / FGSC 10136)</name>
    <name type="common">Verticillium wilt of alfalfa</name>
    <name type="synonym">Verticillium albo-atrum</name>
    <dbReference type="NCBI Taxonomy" id="526221"/>
    <lineage>
        <taxon>Eukaryota</taxon>
        <taxon>Fungi</taxon>
        <taxon>Dikarya</taxon>
        <taxon>Ascomycota</taxon>
        <taxon>Pezizomycotina</taxon>
        <taxon>Sordariomycetes</taxon>
        <taxon>Hypocreomycetidae</taxon>
        <taxon>Glomerellales</taxon>
        <taxon>Plectosphaerellaceae</taxon>
        <taxon>Verticillium</taxon>
    </lineage>
</organism>
<evidence type="ECO:0000259" key="3">
    <source>
        <dbReference type="Pfam" id="PF12697"/>
    </source>
</evidence>
<sequence length="690" mass="76236">MGSSHSPSAITFYVLAGSLASYATFIGLLTIPFFQNQVIYLNRVTLTWFQNVAIPEQWGFLHNQVTPFTLDTSDGETLHAWHILPLGLYQRYEQRLVEEPSGIAPNISKTLGFELLRDDPDARLVIYLHGAAGTLGSGWRPASYRAMYAASPSNIHTVAMDYRGFGASTGTPSEEGLLTDALTLVNWALKEARIPPSRIVIFGQSLGTAVGIALAEYLAALPQPIILSGMVLVAPFADVELLTATYRVAGTIPLLDPLAHFPRLLALLNTFILSKWPSKDKLASFIRQVESLADDGARYHINIIHAEDDYDIPWSHSEQVFWHAVNAATPMGISFEDLEKEKENSKQHLGAGGWVATKQGNRGVHFNKQCSRGDEVFSIKPSRVNLRLSTLLMALRYGACTCSLLPPMHSPYIHQRSAAIDISSTIFPLVSSPYWSRLRSDLFTAQLSDHSRLSVNGRVAPASDVGSVSTSAILERTCHQMSQLEGAKCLDDDWTGLKDRAERKKRQTRLNVRAHRKRKAEARAMMVKKEYHVQPRGRQISSSAVAGEMPIFAMSASNFKPLSFDPLKSEFPLSTDHLIPLIQYNVKRASHTNIAILAITNVVCVGSPYKTMPLFPYPRALPESLAPTSLQLTTPHPPWIDILPSPRMRDNAIRALGQYSQADYCATFSGGRSGLPRHDDGNKSLASREK</sequence>
<dbReference type="Pfam" id="PF12697">
    <property type="entry name" value="Abhydrolase_6"/>
    <property type="match status" value="1"/>
</dbReference>
<dbReference type="GeneID" id="9529638"/>
<dbReference type="PANTHER" id="PTHR12277:SF81">
    <property type="entry name" value="PROTEIN ABHD13"/>
    <property type="match status" value="1"/>
</dbReference>
<dbReference type="STRING" id="526221.C9SSH2"/>
<dbReference type="HOGENOM" id="CLU_399127_0_0_1"/>
<feature type="transmembrane region" description="Helical" evidence="2">
    <location>
        <begin position="12"/>
        <end position="34"/>
    </location>
</feature>
<dbReference type="InterPro" id="IPR029058">
    <property type="entry name" value="AB_hydrolase_fold"/>
</dbReference>
<keyword evidence="2" id="KW-0472">Membrane</keyword>
<reference evidence="5" key="1">
    <citation type="journal article" date="2011" name="PLoS Pathog.">
        <title>Comparative genomics yields insights into niche adaptation of plant vascular wilt pathogens.</title>
        <authorList>
            <person name="Klosterman S.J."/>
            <person name="Subbarao K.V."/>
            <person name="Kang S."/>
            <person name="Veronese P."/>
            <person name="Gold S.E."/>
            <person name="Thomma B.P.H.J."/>
            <person name="Chen Z."/>
            <person name="Henrissat B."/>
            <person name="Lee Y.-H."/>
            <person name="Park J."/>
            <person name="Garcia-Pedrajas M.D."/>
            <person name="Barbara D.J."/>
            <person name="Anchieta A."/>
            <person name="de Jonge R."/>
            <person name="Santhanam P."/>
            <person name="Maruthachalam K."/>
            <person name="Atallah Z."/>
            <person name="Amyotte S.G."/>
            <person name="Paz Z."/>
            <person name="Inderbitzin P."/>
            <person name="Hayes R.J."/>
            <person name="Heiman D.I."/>
            <person name="Young S."/>
            <person name="Zeng Q."/>
            <person name="Engels R."/>
            <person name="Galagan J."/>
            <person name="Cuomo C.A."/>
            <person name="Dobinson K.F."/>
            <person name="Ma L.-J."/>
        </authorList>
    </citation>
    <scope>NUCLEOTIDE SEQUENCE [LARGE SCALE GENOMIC DNA]</scope>
    <source>
        <strain evidence="5">VaMs.102 / ATCC MYA-4576 / FGSC 10136</strain>
    </source>
</reference>
<dbReference type="EMBL" id="DS985224">
    <property type="protein sequence ID" value="EEY21737.1"/>
    <property type="molecule type" value="Genomic_DNA"/>
</dbReference>
<dbReference type="RefSeq" id="XP_003001588.1">
    <property type="nucleotide sequence ID" value="XM_003001542.1"/>
</dbReference>
<name>C9SSH2_VERA1</name>
<proteinExistence type="predicted"/>
<evidence type="ECO:0000313" key="4">
    <source>
        <dbReference type="EMBL" id="EEY21737.1"/>
    </source>
</evidence>
<dbReference type="Pfam" id="PF11905">
    <property type="entry name" value="DUF3425"/>
    <property type="match status" value="1"/>
</dbReference>
<feature type="domain" description="AB hydrolase-1" evidence="3">
    <location>
        <begin position="125"/>
        <end position="287"/>
    </location>
</feature>
<dbReference type="PANTHER" id="PTHR12277">
    <property type="entry name" value="ALPHA/BETA HYDROLASE DOMAIN-CONTAINING PROTEIN"/>
    <property type="match status" value="1"/>
</dbReference>
<dbReference type="InterPro" id="IPR000073">
    <property type="entry name" value="AB_hydrolase_1"/>
</dbReference>
<accession>C9SSH2</accession>
<dbReference type="InterPro" id="IPR021833">
    <property type="entry name" value="DUF3425"/>
</dbReference>
<feature type="region of interest" description="Disordered" evidence="1">
    <location>
        <begin position="671"/>
        <end position="690"/>
    </location>
</feature>
<dbReference type="GO" id="GO:0016787">
    <property type="term" value="F:hydrolase activity"/>
    <property type="evidence" value="ECO:0007669"/>
    <property type="project" value="UniProtKB-KW"/>
</dbReference>
<dbReference type="Gene3D" id="3.40.50.1820">
    <property type="entry name" value="alpha/beta hydrolase"/>
    <property type="match status" value="1"/>
</dbReference>
<dbReference type="Proteomes" id="UP000008698">
    <property type="component" value="Unassembled WGS sequence"/>
</dbReference>
<dbReference type="SUPFAM" id="SSF53474">
    <property type="entry name" value="alpha/beta-Hydrolases"/>
    <property type="match status" value="1"/>
</dbReference>
<dbReference type="eggNOG" id="KOG1552">
    <property type="taxonomic scope" value="Eukaryota"/>
</dbReference>
<dbReference type="OrthoDB" id="446723at2759"/>
<keyword evidence="4" id="KW-0378">Hydrolase</keyword>
<evidence type="ECO:0000256" key="2">
    <source>
        <dbReference type="SAM" id="Phobius"/>
    </source>
</evidence>
<dbReference type="KEGG" id="val:VDBG_07847"/>
<keyword evidence="5" id="KW-1185">Reference proteome</keyword>
<keyword evidence="2" id="KW-0812">Transmembrane</keyword>
<feature type="compositionally biased region" description="Basic and acidic residues" evidence="1">
    <location>
        <begin position="676"/>
        <end position="690"/>
    </location>
</feature>
<evidence type="ECO:0000256" key="1">
    <source>
        <dbReference type="SAM" id="MobiDB-lite"/>
    </source>
</evidence>
<gene>
    <name evidence="4" type="ORF">VDBG_07847</name>
</gene>